<dbReference type="Pfam" id="PF16113">
    <property type="entry name" value="ECH_2"/>
    <property type="match status" value="1"/>
</dbReference>
<dbReference type="EMBL" id="CP101717">
    <property type="protein sequence ID" value="WLD59369.1"/>
    <property type="molecule type" value="Genomic_DNA"/>
</dbReference>
<dbReference type="PANTHER" id="PTHR43176">
    <property type="entry name" value="3-HYDROXYISOBUTYRYL-COA HYDROLASE-RELATED"/>
    <property type="match status" value="1"/>
</dbReference>
<dbReference type="CDD" id="cd06558">
    <property type="entry name" value="crotonase-like"/>
    <property type="match status" value="1"/>
</dbReference>
<dbReference type="GO" id="GO:0003860">
    <property type="term" value="F:3-hydroxyisobutyryl-CoA hydrolase activity"/>
    <property type="evidence" value="ECO:0007669"/>
    <property type="project" value="UniProtKB-EC"/>
</dbReference>
<evidence type="ECO:0000313" key="5">
    <source>
        <dbReference type="EMBL" id="WLD59369.1"/>
    </source>
</evidence>
<dbReference type="Gene3D" id="3.90.226.10">
    <property type="entry name" value="2-enoyl-CoA Hydratase, Chain A, domain 1"/>
    <property type="match status" value="1"/>
</dbReference>
<evidence type="ECO:0000256" key="2">
    <source>
        <dbReference type="ARBA" id="ARBA00011915"/>
    </source>
</evidence>
<dbReference type="InterPro" id="IPR032259">
    <property type="entry name" value="HIBYL-CoA-H"/>
</dbReference>
<organism evidence="5">
    <name type="scientific">Salinispirillum sp. LH 10-3-1</name>
    <dbReference type="NCBI Taxonomy" id="2952525"/>
    <lineage>
        <taxon>Bacteria</taxon>
        <taxon>Pseudomonadati</taxon>
        <taxon>Pseudomonadota</taxon>
        <taxon>Gammaproteobacteria</taxon>
        <taxon>Oceanospirillales</taxon>
        <taxon>Saccharospirillaceae</taxon>
        <taxon>Salinispirillum</taxon>
    </lineage>
</organism>
<keyword evidence="3" id="KW-0378">Hydrolase</keyword>
<protein>
    <recommendedName>
        <fullName evidence="2">3-hydroxyisobutyryl-CoA hydrolase</fullName>
        <ecNumber evidence="2">3.1.2.4</ecNumber>
    </recommendedName>
</protein>
<sequence>MTQDVVLFQEIPLSNGYLMGRATLNHEKSLNALSREMIERLLPQLQQWEDNPQVVMVWLDGAGDRAFCAGGNVVQVYRDMVAARAEAPTDSLPDARLAQEYFSLEYELDLRLHTFPKPLLCWASGVVMGGGMGLMQGARFRVVTETSRLAMPEITIGLYPDVGASWFLNRLPGKTGLFLGLTGAQINAADALFCGLADRFLPNSQHDALLETLKAQNWYGEPRADEQLLSQLLRDASLQAIAHEPDLLAESLVRKHLDRIIRLTDQADLASIYTSITQLQDADPWLQKAATTLKQGSPASAVLIYEQLRRAKHWSLAETFEQELIVSTNCCRYGEFQEGVRALLIDKDRQPKWRFEDIATVDPSYIRGHFVAPW</sequence>
<dbReference type="GO" id="GO:0006574">
    <property type="term" value="P:L-valine catabolic process"/>
    <property type="evidence" value="ECO:0007669"/>
    <property type="project" value="TreeGrafter"/>
</dbReference>
<dbReference type="PANTHER" id="PTHR43176:SF3">
    <property type="entry name" value="3-HYDROXYISOBUTYRYL-COA HYDROLASE, MITOCHONDRIAL"/>
    <property type="match status" value="1"/>
</dbReference>
<reference evidence="5" key="1">
    <citation type="submission" date="2022-07" db="EMBL/GenBank/DDBJ databases">
        <title>Complete genome sequence of Salinispirillum sp. LH10-3-1 capable of multiple carbohydrate inversion isolated from a soda lake.</title>
        <authorList>
            <person name="Liu J."/>
            <person name="Zhai Y."/>
            <person name="Zhang H."/>
            <person name="Yang H."/>
            <person name="Qu J."/>
            <person name="Li J."/>
        </authorList>
    </citation>
    <scope>NUCLEOTIDE SEQUENCE</scope>
    <source>
        <strain evidence="5">LH 10-3-1</strain>
    </source>
</reference>
<dbReference type="SUPFAM" id="SSF52096">
    <property type="entry name" value="ClpP/crotonase"/>
    <property type="match status" value="1"/>
</dbReference>
<dbReference type="NCBIfam" id="NF004127">
    <property type="entry name" value="PRK05617.1"/>
    <property type="match status" value="1"/>
</dbReference>
<evidence type="ECO:0000256" key="1">
    <source>
        <dbReference type="ARBA" id="ARBA00001709"/>
    </source>
</evidence>
<dbReference type="InterPro" id="IPR045004">
    <property type="entry name" value="ECH_dom"/>
</dbReference>
<accession>A0AB38YJY9</accession>
<dbReference type="RefSeq" id="WP_304996661.1">
    <property type="nucleotide sequence ID" value="NZ_CP101717.1"/>
</dbReference>
<dbReference type="AlphaFoldDB" id="A0AB38YJY9"/>
<dbReference type="InterPro" id="IPR029045">
    <property type="entry name" value="ClpP/crotonase-like_dom_sf"/>
</dbReference>
<dbReference type="GO" id="GO:0005829">
    <property type="term" value="C:cytosol"/>
    <property type="evidence" value="ECO:0007669"/>
    <property type="project" value="TreeGrafter"/>
</dbReference>
<evidence type="ECO:0000259" key="4">
    <source>
        <dbReference type="Pfam" id="PF16113"/>
    </source>
</evidence>
<name>A0AB38YJY9_9GAMM</name>
<dbReference type="EC" id="3.1.2.4" evidence="2"/>
<evidence type="ECO:0000256" key="3">
    <source>
        <dbReference type="ARBA" id="ARBA00022801"/>
    </source>
</evidence>
<comment type="catalytic activity">
    <reaction evidence="1">
        <text>3-hydroxy-2-methylpropanoyl-CoA + H2O = 3-hydroxy-2-methylpropanoate + CoA + H(+)</text>
        <dbReference type="Rhea" id="RHEA:20888"/>
        <dbReference type="ChEBI" id="CHEBI:11805"/>
        <dbReference type="ChEBI" id="CHEBI:15377"/>
        <dbReference type="ChEBI" id="CHEBI:15378"/>
        <dbReference type="ChEBI" id="CHEBI:57287"/>
        <dbReference type="ChEBI" id="CHEBI:57340"/>
        <dbReference type="EC" id="3.1.2.4"/>
    </reaction>
</comment>
<feature type="domain" description="Enoyl-CoA hydratase/isomerase" evidence="4">
    <location>
        <begin position="20"/>
        <end position="370"/>
    </location>
</feature>
<proteinExistence type="predicted"/>
<gene>
    <name evidence="5" type="ORF">NFC81_06220</name>
</gene>